<dbReference type="Pfam" id="PF02687">
    <property type="entry name" value="FtsX"/>
    <property type="match status" value="1"/>
</dbReference>
<comment type="caution">
    <text evidence="9">The sequence shown here is derived from an EMBL/GenBank/DDBJ whole genome shotgun (WGS) entry which is preliminary data.</text>
</comment>
<protein>
    <submittedName>
        <fullName evidence="9">FtsX-like permease family protein</fullName>
    </submittedName>
</protein>
<organism evidence="9 10">
    <name type="scientific">Undibacterium umbellatum</name>
    <dbReference type="NCBI Taxonomy" id="2762300"/>
    <lineage>
        <taxon>Bacteria</taxon>
        <taxon>Pseudomonadati</taxon>
        <taxon>Pseudomonadota</taxon>
        <taxon>Betaproteobacteria</taxon>
        <taxon>Burkholderiales</taxon>
        <taxon>Oxalobacteraceae</taxon>
        <taxon>Undibacterium</taxon>
    </lineage>
</organism>
<evidence type="ECO:0000256" key="7">
    <source>
        <dbReference type="SAM" id="Phobius"/>
    </source>
</evidence>
<evidence type="ECO:0000313" key="10">
    <source>
        <dbReference type="Proteomes" id="UP000646911"/>
    </source>
</evidence>
<sequence length="411" mass="44261">MEIRPILSALLRSKTGAILVAIQVAISLAILVNAVYIVNQRLAVVARPSGVAAENEVFSVGIDNRKLDDHATQIAMQKQDEATMRAVPGVASVIRSSQSPLSRSGSTTSIALQRKQTSASAHVSYYMTGDSAIKHWGLKLVEGRDFNPGEYLEIDQSSSKEFVDVVIITKALSQKLFPGDASAIGKTIYFGLGDDAEATRVIGVVERLQTHGANKGSKGEESVILPIRMSNNPYAIFSVRTEAGQRDKVMKDVDVALRAASAAPIIVKIRSMEDDRRKRYRADNGLAWMLIAVCVLLLLVTASGIVGISSLWVTQRRKHIGVRRALGARRIDILRYFVTENLMITSFGIGCGLALAIALNQLLVSKLELTKLPTPYLLGGSVIFWILGIIAVVGPAARAASISPATATRST</sequence>
<evidence type="ECO:0000313" key="9">
    <source>
        <dbReference type="EMBL" id="MBC3910139.1"/>
    </source>
</evidence>
<gene>
    <name evidence="9" type="ORF">H8L47_21480</name>
</gene>
<keyword evidence="10" id="KW-1185">Reference proteome</keyword>
<evidence type="ECO:0000256" key="2">
    <source>
        <dbReference type="ARBA" id="ARBA00022475"/>
    </source>
</evidence>
<name>A0ABR6ZEQ8_9BURK</name>
<dbReference type="EMBL" id="JACOFX010000014">
    <property type="protein sequence ID" value="MBC3910139.1"/>
    <property type="molecule type" value="Genomic_DNA"/>
</dbReference>
<evidence type="ECO:0000256" key="5">
    <source>
        <dbReference type="ARBA" id="ARBA00023136"/>
    </source>
</evidence>
<dbReference type="InterPro" id="IPR003838">
    <property type="entry name" value="ABC3_permease_C"/>
</dbReference>
<keyword evidence="3 7" id="KW-0812">Transmembrane</keyword>
<evidence type="ECO:0000256" key="6">
    <source>
        <dbReference type="ARBA" id="ARBA00038076"/>
    </source>
</evidence>
<evidence type="ECO:0000259" key="8">
    <source>
        <dbReference type="Pfam" id="PF02687"/>
    </source>
</evidence>
<keyword evidence="4 7" id="KW-1133">Transmembrane helix</keyword>
<feature type="transmembrane region" description="Helical" evidence="7">
    <location>
        <begin position="342"/>
        <end position="364"/>
    </location>
</feature>
<dbReference type="PANTHER" id="PTHR30572:SF4">
    <property type="entry name" value="ABC TRANSPORTER PERMEASE YTRF"/>
    <property type="match status" value="1"/>
</dbReference>
<feature type="transmembrane region" description="Helical" evidence="7">
    <location>
        <begin position="376"/>
        <end position="397"/>
    </location>
</feature>
<keyword evidence="2" id="KW-1003">Cell membrane</keyword>
<dbReference type="PANTHER" id="PTHR30572">
    <property type="entry name" value="MEMBRANE COMPONENT OF TRANSPORTER-RELATED"/>
    <property type="match status" value="1"/>
</dbReference>
<feature type="transmembrane region" description="Helical" evidence="7">
    <location>
        <begin position="17"/>
        <end position="38"/>
    </location>
</feature>
<dbReference type="InterPro" id="IPR050250">
    <property type="entry name" value="Macrolide_Exporter_MacB"/>
</dbReference>
<accession>A0ABR6ZEQ8</accession>
<evidence type="ECO:0000256" key="3">
    <source>
        <dbReference type="ARBA" id="ARBA00022692"/>
    </source>
</evidence>
<feature type="transmembrane region" description="Helical" evidence="7">
    <location>
        <begin position="286"/>
        <end position="313"/>
    </location>
</feature>
<dbReference type="Proteomes" id="UP000646911">
    <property type="component" value="Unassembled WGS sequence"/>
</dbReference>
<comment type="similarity">
    <text evidence="6">Belongs to the ABC-4 integral membrane protein family.</text>
</comment>
<keyword evidence="5 7" id="KW-0472">Membrane</keyword>
<comment type="subcellular location">
    <subcellularLocation>
        <location evidence="1">Cell membrane</location>
        <topology evidence="1">Multi-pass membrane protein</topology>
    </subcellularLocation>
</comment>
<evidence type="ECO:0000256" key="4">
    <source>
        <dbReference type="ARBA" id="ARBA00022989"/>
    </source>
</evidence>
<reference evidence="9 10" key="1">
    <citation type="submission" date="2020-08" db="EMBL/GenBank/DDBJ databases">
        <title>Novel species isolated from subtropical streams in China.</title>
        <authorList>
            <person name="Lu H."/>
        </authorList>
    </citation>
    <scope>NUCLEOTIDE SEQUENCE [LARGE SCALE GENOMIC DNA]</scope>
    <source>
        <strain evidence="9 10">NL8W</strain>
    </source>
</reference>
<proteinExistence type="inferred from homology"/>
<evidence type="ECO:0000256" key="1">
    <source>
        <dbReference type="ARBA" id="ARBA00004651"/>
    </source>
</evidence>
<feature type="domain" description="ABC3 transporter permease C-terminal" evidence="8">
    <location>
        <begin position="293"/>
        <end position="403"/>
    </location>
</feature>